<dbReference type="STRING" id="44252.DJ90_6552"/>
<organism evidence="1 2">
    <name type="scientific">Paenibacillus macerans</name>
    <name type="common">Bacillus macerans</name>
    <dbReference type="NCBI Taxonomy" id="44252"/>
    <lineage>
        <taxon>Bacteria</taxon>
        <taxon>Bacillati</taxon>
        <taxon>Bacillota</taxon>
        <taxon>Bacilli</taxon>
        <taxon>Bacillales</taxon>
        <taxon>Paenibacillaceae</taxon>
        <taxon>Paenibacillus</taxon>
    </lineage>
</organism>
<evidence type="ECO:0000313" key="1">
    <source>
        <dbReference type="EMBL" id="KFN11911.1"/>
    </source>
</evidence>
<name>A0A091A6M2_PAEMA</name>
<dbReference type="EMBL" id="JMQA01000004">
    <property type="protein sequence ID" value="KFN11911.1"/>
    <property type="molecule type" value="Genomic_DNA"/>
</dbReference>
<protein>
    <submittedName>
        <fullName evidence="1">Uncharacterized protein</fullName>
    </submittedName>
</protein>
<dbReference type="Proteomes" id="UP000029278">
    <property type="component" value="Unassembled WGS sequence"/>
</dbReference>
<dbReference type="HOGENOM" id="CLU_3382995_0_0_9"/>
<keyword evidence="2" id="KW-1185">Reference proteome</keyword>
<proteinExistence type="predicted"/>
<reference evidence="1 2" key="1">
    <citation type="submission" date="2014-04" db="EMBL/GenBank/DDBJ databases">
        <authorList>
            <person name="Bishop-Lilly K.A."/>
            <person name="Broomall S.M."/>
            <person name="Chain P.S."/>
            <person name="Chertkov O."/>
            <person name="Coyne S.R."/>
            <person name="Daligault H.E."/>
            <person name="Davenport K.W."/>
            <person name="Erkkila T."/>
            <person name="Frey K.G."/>
            <person name="Gibbons H.S."/>
            <person name="Gu W."/>
            <person name="Jaissle J."/>
            <person name="Johnson S.L."/>
            <person name="Koroleva G.I."/>
            <person name="Ladner J.T."/>
            <person name="Lo C.-C."/>
            <person name="Minogue T.D."/>
            <person name="Munk C."/>
            <person name="Palacios G.F."/>
            <person name="Redden C.L."/>
            <person name="Rosenzweig C.N."/>
            <person name="Scholz M.B."/>
            <person name="Teshima H."/>
            <person name="Xu Y."/>
        </authorList>
    </citation>
    <scope>NUCLEOTIDE SEQUENCE [LARGE SCALE GENOMIC DNA]</scope>
    <source>
        <strain evidence="1 2">8244</strain>
    </source>
</reference>
<accession>A0A091A6M2</accession>
<dbReference type="AlphaFoldDB" id="A0A091A6M2"/>
<evidence type="ECO:0000313" key="2">
    <source>
        <dbReference type="Proteomes" id="UP000029278"/>
    </source>
</evidence>
<gene>
    <name evidence="1" type="ORF">DJ90_6552</name>
</gene>
<comment type="caution">
    <text evidence="1">The sequence shown here is derived from an EMBL/GenBank/DDBJ whole genome shotgun (WGS) entry which is preliminary data.</text>
</comment>
<sequence>MVGFLVKKYLSDFFDKIIVKIFSSIKKIFRKTD</sequence>